<comment type="caution">
    <text evidence="2">The sequence shown here is derived from an EMBL/GenBank/DDBJ whole genome shotgun (WGS) entry which is preliminary data.</text>
</comment>
<dbReference type="Proteomes" id="UP000030108">
    <property type="component" value="Unassembled WGS sequence"/>
</dbReference>
<gene>
    <name evidence="2" type="ORF">RSOL_508740</name>
</gene>
<proteinExistence type="predicted"/>
<protein>
    <submittedName>
        <fullName evidence="2">Uncharacterized protein</fullName>
    </submittedName>
</protein>
<evidence type="ECO:0000313" key="3">
    <source>
        <dbReference type="Proteomes" id="UP000030108"/>
    </source>
</evidence>
<feature type="region of interest" description="Disordered" evidence="1">
    <location>
        <begin position="1"/>
        <end position="34"/>
    </location>
</feature>
<reference evidence="3" key="1">
    <citation type="journal article" date="2014" name="Genome Announc.">
        <title>Draft genome sequence of the plant-pathogenic soil fungus Rhizoctonia solani anastomosis group 3 strain Rhs1AP.</title>
        <authorList>
            <person name="Cubeta M.A."/>
            <person name="Thomas E."/>
            <person name="Dean R.A."/>
            <person name="Jabaji S."/>
            <person name="Neate S.M."/>
            <person name="Tavantzis S."/>
            <person name="Toda T."/>
            <person name="Vilgalys R."/>
            <person name="Bharathan N."/>
            <person name="Fedorova-Abrams N."/>
            <person name="Pakala S.B."/>
            <person name="Pakala S.M."/>
            <person name="Zafar N."/>
            <person name="Joardar V."/>
            <person name="Losada L."/>
            <person name="Nierman W.C."/>
        </authorList>
    </citation>
    <scope>NUCLEOTIDE SEQUENCE [LARGE SCALE GENOMIC DNA]</scope>
    <source>
        <strain evidence="3">AG-3</strain>
    </source>
</reference>
<sequence length="92" mass="10128">MPPAILPPVRQLPPVRKLAGRRDPTTALQRLSPLSQLPRLRMARTLTLTASASTGREMLKLDDARVNMLALSRGGEDGRGLFRGWGRVWVGT</sequence>
<name>X8JUD8_9AGAM</name>
<accession>X8JUD8</accession>
<dbReference type="AlphaFoldDB" id="X8JUD8"/>
<dbReference type="EMBL" id="JATN01000308">
    <property type="protein sequence ID" value="EUC66761.1"/>
    <property type="molecule type" value="Genomic_DNA"/>
</dbReference>
<evidence type="ECO:0000256" key="1">
    <source>
        <dbReference type="SAM" id="MobiDB-lite"/>
    </source>
</evidence>
<evidence type="ECO:0000313" key="2">
    <source>
        <dbReference type="EMBL" id="EUC66761.1"/>
    </source>
</evidence>
<organism evidence="2 3">
    <name type="scientific">Rhizoctonia solani AG-3 Rhs1AP</name>
    <dbReference type="NCBI Taxonomy" id="1086054"/>
    <lineage>
        <taxon>Eukaryota</taxon>
        <taxon>Fungi</taxon>
        <taxon>Dikarya</taxon>
        <taxon>Basidiomycota</taxon>
        <taxon>Agaricomycotina</taxon>
        <taxon>Agaricomycetes</taxon>
        <taxon>Cantharellales</taxon>
        <taxon>Ceratobasidiaceae</taxon>
        <taxon>Rhizoctonia</taxon>
    </lineage>
</organism>